<dbReference type="EMBL" id="AP012337">
    <property type="protein sequence ID" value="BAL99892.1"/>
    <property type="molecule type" value="Genomic_DNA"/>
</dbReference>
<name>I0I3Q5_CALAS</name>
<evidence type="ECO:0000313" key="1">
    <source>
        <dbReference type="EMBL" id="BAL99892.1"/>
    </source>
</evidence>
<organism evidence="1 2">
    <name type="scientific">Caldilinea aerophila (strain DSM 14535 / JCM 11387 / NBRC 104270 / STL-6-O1)</name>
    <dbReference type="NCBI Taxonomy" id="926550"/>
    <lineage>
        <taxon>Bacteria</taxon>
        <taxon>Bacillati</taxon>
        <taxon>Chloroflexota</taxon>
        <taxon>Caldilineae</taxon>
        <taxon>Caldilineales</taxon>
        <taxon>Caldilineaceae</taxon>
        <taxon>Caldilinea</taxon>
    </lineage>
</organism>
<reference evidence="1 2" key="1">
    <citation type="submission" date="2012-02" db="EMBL/GenBank/DDBJ databases">
        <title>Complete genome sequence of Caldilinea aerophila DSM 14535 (= NBRC 102666).</title>
        <authorList>
            <person name="Oguchi A."/>
            <person name="Hosoyama A."/>
            <person name="Sekine M."/>
            <person name="Fukai R."/>
            <person name="Kato Y."/>
            <person name="Nakamura S."/>
            <person name="Hanada S."/>
            <person name="Yamazaki S."/>
            <person name="Fujita N."/>
        </authorList>
    </citation>
    <scope>NUCLEOTIDE SEQUENCE [LARGE SCALE GENOMIC DNA]</scope>
    <source>
        <strain evidence="2">DSM 14535 / JCM 11387 / NBRC 104270 / STL-6-O1</strain>
    </source>
</reference>
<protein>
    <submittedName>
        <fullName evidence="1">Uncharacterized protein</fullName>
    </submittedName>
</protein>
<keyword evidence="2" id="KW-1185">Reference proteome</keyword>
<dbReference type="KEGG" id="cap:CLDAP_18530"/>
<dbReference type="HOGENOM" id="CLU_3115635_0_0_0"/>
<accession>I0I3Q5</accession>
<sequence length="50" mass="5825">MEYGYLVCHNIPDNTVINSKVAMYQSVTHTSHRSPFQVTVLLLEVIWYLL</sequence>
<gene>
    <name evidence="1" type="ordered locus">CLDAP_18530</name>
</gene>
<evidence type="ECO:0000313" key="2">
    <source>
        <dbReference type="Proteomes" id="UP000007880"/>
    </source>
</evidence>
<dbReference type="AlphaFoldDB" id="I0I3Q5"/>
<dbReference type="Proteomes" id="UP000007880">
    <property type="component" value="Chromosome"/>
</dbReference>
<proteinExistence type="predicted"/>